<evidence type="ECO:0000313" key="4">
    <source>
        <dbReference type="Proteomes" id="UP000815677"/>
    </source>
</evidence>
<dbReference type="Gene3D" id="3.30.710.10">
    <property type="entry name" value="Potassium Channel Kv1.1, Chain A"/>
    <property type="match status" value="1"/>
</dbReference>
<reference evidence="3" key="1">
    <citation type="submission" date="2014-09" db="EMBL/GenBank/DDBJ databases">
        <title>Genome sequence of the luminous mushroom Mycena chlorophos for searching fungal bioluminescence genes.</title>
        <authorList>
            <person name="Tanaka Y."/>
            <person name="Kasuga D."/>
            <person name="Oba Y."/>
            <person name="Hase S."/>
            <person name="Sato K."/>
            <person name="Oba Y."/>
            <person name="Sakakibara Y."/>
        </authorList>
    </citation>
    <scope>NUCLEOTIDE SEQUENCE</scope>
</reference>
<dbReference type="InterPro" id="IPR011333">
    <property type="entry name" value="SKP1/BTB/POZ_sf"/>
</dbReference>
<keyword evidence="4" id="KW-1185">Reference proteome</keyword>
<dbReference type="SUPFAM" id="SSF54695">
    <property type="entry name" value="POZ domain"/>
    <property type="match status" value="1"/>
</dbReference>
<accession>A0ABQ0LWK7</accession>
<dbReference type="CDD" id="cd18186">
    <property type="entry name" value="BTB_POZ_ZBTB_KLHL-like"/>
    <property type="match status" value="1"/>
</dbReference>
<gene>
    <name evidence="3" type="ORF">MCHLO_12217</name>
</gene>
<evidence type="ECO:0000313" key="3">
    <source>
        <dbReference type="EMBL" id="GAT55444.1"/>
    </source>
</evidence>
<organism evidence="3 4">
    <name type="scientific">Mycena chlorophos</name>
    <name type="common">Agaric fungus</name>
    <name type="synonym">Agaricus chlorophos</name>
    <dbReference type="NCBI Taxonomy" id="658473"/>
    <lineage>
        <taxon>Eukaryota</taxon>
        <taxon>Fungi</taxon>
        <taxon>Dikarya</taxon>
        <taxon>Basidiomycota</taxon>
        <taxon>Agaricomycotina</taxon>
        <taxon>Agaricomycetes</taxon>
        <taxon>Agaricomycetidae</taxon>
        <taxon>Agaricales</taxon>
        <taxon>Marasmiineae</taxon>
        <taxon>Mycenaceae</taxon>
        <taxon>Mycena</taxon>
    </lineage>
</organism>
<dbReference type="EMBL" id="DF849016">
    <property type="protein sequence ID" value="GAT55444.1"/>
    <property type="molecule type" value="Genomic_DNA"/>
</dbReference>
<dbReference type="Proteomes" id="UP000815677">
    <property type="component" value="Unassembled WGS sequence"/>
</dbReference>
<evidence type="ECO:0000259" key="2">
    <source>
        <dbReference type="PROSITE" id="PS50097"/>
    </source>
</evidence>
<dbReference type="InterPro" id="IPR000210">
    <property type="entry name" value="BTB/POZ_dom"/>
</dbReference>
<feature type="compositionally biased region" description="Basic and acidic residues" evidence="1">
    <location>
        <begin position="1"/>
        <end position="19"/>
    </location>
</feature>
<dbReference type="SMART" id="SM00225">
    <property type="entry name" value="BTB"/>
    <property type="match status" value="1"/>
</dbReference>
<feature type="domain" description="BTB" evidence="2">
    <location>
        <begin position="44"/>
        <end position="116"/>
    </location>
</feature>
<dbReference type="Pfam" id="PF00651">
    <property type="entry name" value="BTB"/>
    <property type="match status" value="1"/>
</dbReference>
<dbReference type="PROSITE" id="PS50097">
    <property type="entry name" value="BTB"/>
    <property type="match status" value="1"/>
</dbReference>
<evidence type="ECO:0000256" key="1">
    <source>
        <dbReference type="SAM" id="MobiDB-lite"/>
    </source>
</evidence>
<proteinExistence type="predicted"/>
<feature type="region of interest" description="Disordered" evidence="1">
    <location>
        <begin position="1"/>
        <end position="29"/>
    </location>
</feature>
<protein>
    <recommendedName>
        <fullName evidence="2">BTB domain-containing protein</fullName>
    </recommendedName>
</protein>
<name>A0ABQ0LWK7_MYCCL</name>
<sequence>MADEPPQKRQRVEAEHLDELSSLDSPPAGPGVIQRSELVWRPYGDIVLQVESTQFRVNRDILALQSSVFRDMFLLPQPADPPMVDGCPLVFLPGDSAEDWECLLDLLYDPYTGRDDFSLFGIEVMLKLGRKYDMANIRRHAIFCIHSDFPSLKSNYDSVRRSGNLPKIGKEVGMEVLLLSLAETHGISKCIPALALKCLKKYSIETLISDGVRRRTSGTPIVLQNQLKFMLTIAAERITQWQRKAFAWLELDNESVIPVQNCGAGDCGLDRGKIHRVVMRGRVAGGKRYMVLETWDALECNKYVCAACLRAAETRWKLDRMVAWESLPGWFGLPSWEDILREDNEG</sequence>